<comment type="caution">
    <text evidence="1">The sequence shown here is derived from an EMBL/GenBank/DDBJ whole genome shotgun (WGS) entry which is preliminary data.</text>
</comment>
<protein>
    <submittedName>
        <fullName evidence="1">Uncharacterized protein</fullName>
    </submittedName>
</protein>
<evidence type="ECO:0000313" key="1">
    <source>
        <dbReference type="EMBL" id="MCA9729221.1"/>
    </source>
</evidence>
<gene>
    <name evidence="1" type="ORF">KC729_16155</name>
</gene>
<dbReference type="EMBL" id="JAGQHR010000612">
    <property type="protein sequence ID" value="MCA9729221.1"/>
    <property type="molecule type" value="Genomic_DNA"/>
</dbReference>
<evidence type="ECO:0000313" key="2">
    <source>
        <dbReference type="Proteomes" id="UP000697710"/>
    </source>
</evidence>
<accession>A0A956RQ09</accession>
<dbReference type="Proteomes" id="UP000697710">
    <property type="component" value="Unassembled WGS sequence"/>
</dbReference>
<reference evidence="1" key="2">
    <citation type="journal article" date="2021" name="Microbiome">
        <title>Successional dynamics and alternative stable states in a saline activated sludge microbial community over 9 years.</title>
        <authorList>
            <person name="Wang Y."/>
            <person name="Ye J."/>
            <person name="Ju F."/>
            <person name="Liu L."/>
            <person name="Boyd J.A."/>
            <person name="Deng Y."/>
            <person name="Parks D.H."/>
            <person name="Jiang X."/>
            <person name="Yin X."/>
            <person name="Woodcroft B.J."/>
            <person name="Tyson G.W."/>
            <person name="Hugenholtz P."/>
            <person name="Polz M.F."/>
            <person name="Zhang T."/>
        </authorList>
    </citation>
    <scope>NUCLEOTIDE SEQUENCE</scope>
    <source>
        <strain evidence="1">HKST-UBA01</strain>
    </source>
</reference>
<sequence>MQPRILASSFFTRPHVFPPSSSAAAHPRDRRTSRAGRGLRMLTSATVIALAGLGFGNARSAPFTEVTQLGAGGFTQQLEFGTSSTVA</sequence>
<feature type="non-terminal residue" evidence="1">
    <location>
        <position position="87"/>
    </location>
</feature>
<proteinExistence type="predicted"/>
<organism evidence="1 2">
    <name type="scientific">Eiseniibacteriota bacterium</name>
    <dbReference type="NCBI Taxonomy" id="2212470"/>
    <lineage>
        <taxon>Bacteria</taxon>
        <taxon>Candidatus Eiseniibacteriota</taxon>
    </lineage>
</organism>
<reference evidence="1" key="1">
    <citation type="submission" date="2020-04" db="EMBL/GenBank/DDBJ databases">
        <authorList>
            <person name="Zhang T."/>
        </authorList>
    </citation>
    <scope>NUCLEOTIDE SEQUENCE</scope>
    <source>
        <strain evidence="1">HKST-UBA01</strain>
    </source>
</reference>
<name>A0A956RQ09_UNCEI</name>
<dbReference type="AlphaFoldDB" id="A0A956RQ09"/>